<evidence type="ECO:0000256" key="15">
    <source>
        <dbReference type="ARBA" id="ARBA00023136"/>
    </source>
</evidence>
<dbReference type="RefSeq" id="XP_018187399.1">
    <property type="nucleotide sequence ID" value="XM_018336168.1"/>
</dbReference>
<dbReference type="GO" id="GO:0005829">
    <property type="term" value="C:cytosol"/>
    <property type="evidence" value="ECO:0007669"/>
    <property type="project" value="TreeGrafter"/>
</dbReference>
<dbReference type="EC" id="6.3.2.17" evidence="17"/>
<evidence type="ECO:0000313" key="20">
    <source>
        <dbReference type="EMBL" id="KZF21844.1"/>
    </source>
</evidence>
<dbReference type="InterPro" id="IPR036615">
    <property type="entry name" value="Mur_ligase_C_dom_sf"/>
</dbReference>
<dbReference type="FunCoup" id="A0A165G7X4">
    <property type="interactions" value="657"/>
</dbReference>
<dbReference type="InterPro" id="IPR018109">
    <property type="entry name" value="Folylpolyglutamate_synth_CS"/>
</dbReference>
<dbReference type="FunFam" id="3.40.1190.10:FF:000009">
    <property type="entry name" value="Folylpolyglutamate synthase"/>
    <property type="match status" value="1"/>
</dbReference>
<comment type="pathway">
    <text evidence="4 17">Cofactor biosynthesis; tetrahydrofolylpolyglutamate biosynthesis.</text>
</comment>
<comment type="cofactor">
    <cofactor evidence="17">
        <name>a monovalent cation</name>
        <dbReference type="ChEBI" id="CHEBI:60242"/>
    </cofactor>
    <text evidence="17">A monovalent cation.</text>
</comment>
<evidence type="ECO:0000256" key="5">
    <source>
        <dbReference type="ARBA" id="ARBA00008276"/>
    </source>
</evidence>
<evidence type="ECO:0000256" key="10">
    <source>
        <dbReference type="ARBA" id="ARBA00022741"/>
    </source>
</evidence>
<evidence type="ECO:0000256" key="1">
    <source>
        <dbReference type="ARBA" id="ARBA00004273"/>
    </source>
</evidence>
<dbReference type="Proteomes" id="UP000076632">
    <property type="component" value="Unassembled WGS sequence"/>
</dbReference>
<evidence type="ECO:0000256" key="12">
    <source>
        <dbReference type="ARBA" id="ARBA00022840"/>
    </source>
</evidence>
<keyword evidence="6" id="KW-0963">Cytoplasm</keyword>
<organism evidence="20 21">
    <name type="scientific">Xylona heveae (strain CBS 132557 / TC161)</name>
    <dbReference type="NCBI Taxonomy" id="1328760"/>
    <lineage>
        <taxon>Eukaryota</taxon>
        <taxon>Fungi</taxon>
        <taxon>Dikarya</taxon>
        <taxon>Ascomycota</taxon>
        <taxon>Pezizomycotina</taxon>
        <taxon>Xylonomycetes</taxon>
        <taxon>Xylonales</taxon>
        <taxon>Xylonaceae</taxon>
        <taxon>Xylona</taxon>
    </lineage>
</organism>
<evidence type="ECO:0000256" key="11">
    <source>
        <dbReference type="ARBA" id="ARBA00022792"/>
    </source>
</evidence>
<feature type="binding site" evidence="19">
    <location>
        <position position="206"/>
    </location>
    <ligand>
        <name>Mg(2+)</name>
        <dbReference type="ChEBI" id="CHEBI:18420"/>
        <label>1</label>
    </ligand>
</feature>
<evidence type="ECO:0000256" key="16">
    <source>
        <dbReference type="ARBA" id="ARBA00047493"/>
    </source>
</evidence>
<gene>
    <name evidence="20" type="ORF">L228DRAFT_283972</name>
</gene>
<dbReference type="GO" id="GO:0004326">
    <property type="term" value="F:tetrahydrofolylpolyglutamate synthase activity"/>
    <property type="evidence" value="ECO:0007669"/>
    <property type="project" value="UniProtKB-EC"/>
</dbReference>
<evidence type="ECO:0000256" key="8">
    <source>
        <dbReference type="ARBA" id="ARBA00022598"/>
    </source>
</evidence>
<dbReference type="OMA" id="THALFCT"/>
<comment type="subcellular location">
    <subcellularLocation>
        <location evidence="3">Cytoplasm</location>
    </subcellularLocation>
    <subcellularLocation>
        <location evidence="1">Mitochondrion inner membrane</location>
    </subcellularLocation>
    <subcellularLocation>
        <location evidence="2">Mitochondrion matrix</location>
    </subcellularLocation>
</comment>
<evidence type="ECO:0000256" key="7">
    <source>
        <dbReference type="ARBA" id="ARBA00022563"/>
    </source>
</evidence>
<evidence type="ECO:0000256" key="9">
    <source>
        <dbReference type="ARBA" id="ARBA00022723"/>
    </source>
</evidence>
<dbReference type="PROSITE" id="PS01011">
    <property type="entry name" value="FOLYLPOLYGLU_SYNT_1"/>
    <property type="match status" value="1"/>
</dbReference>
<protein>
    <recommendedName>
        <fullName evidence="17">Folylpolyglutamate synthase</fullName>
        <ecNumber evidence="17">6.3.2.17</ecNumber>
    </recommendedName>
    <alternativeName>
        <fullName evidence="17">Folylpoly-gamma-glutamate synthetase</fullName>
    </alternativeName>
    <alternativeName>
        <fullName evidence="17">Tetrahydrofolylpolyglutamate synthase</fullName>
    </alternativeName>
</protein>
<comment type="catalytic activity">
    <reaction evidence="16 17">
        <text>(6S)-5,6,7,8-tetrahydrofolyl-(gamma-L-Glu)(n) + L-glutamate + ATP = (6S)-5,6,7,8-tetrahydrofolyl-(gamma-L-Glu)(n+1) + ADP + phosphate + H(+)</text>
        <dbReference type="Rhea" id="RHEA:10580"/>
        <dbReference type="Rhea" id="RHEA-COMP:14738"/>
        <dbReference type="Rhea" id="RHEA-COMP:14740"/>
        <dbReference type="ChEBI" id="CHEBI:15378"/>
        <dbReference type="ChEBI" id="CHEBI:29985"/>
        <dbReference type="ChEBI" id="CHEBI:30616"/>
        <dbReference type="ChEBI" id="CHEBI:43474"/>
        <dbReference type="ChEBI" id="CHEBI:141005"/>
        <dbReference type="ChEBI" id="CHEBI:456216"/>
        <dbReference type="EC" id="6.3.2.17"/>
    </reaction>
</comment>
<keyword evidence="11" id="KW-0999">Mitochondrion inner membrane</keyword>
<dbReference type="Gene3D" id="3.40.1190.10">
    <property type="entry name" value="Mur-like, catalytic domain"/>
    <property type="match status" value="1"/>
</dbReference>
<feature type="binding site" evidence="18">
    <location>
        <position position="338"/>
    </location>
    <ligand>
        <name>ATP</name>
        <dbReference type="ChEBI" id="CHEBI:30616"/>
    </ligand>
</feature>
<dbReference type="GO" id="GO:0005743">
    <property type="term" value="C:mitochondrial inner membrane"/>
    <property type="evidence" value="ECO:0007669"/>
    <property type="project" value="UniProtKB-SubCell"/>
</dbReference>
<dbReference type="SUPFAM" id="SSF53244">
    <property type="entry name" value="MurD-like peptide ligases, peptide-binding domain"/>
    <property type="match status" value="1"/>
</dbReference>
<dbReference type="PROSITE" id="PS01012">
    <property type="entry name" value="FOLYLPOLYGLU_SYNT_2"/>
    <property type="match status" value="1"/>
</dbReference>
<dbReference type="PIRSF" id="PIRSF038895">
    <property type="entry name" value="FPGS"/>
    <property type="match status" value="1"/>
</dbReference>
<evidence type="ECO:0000256" key="14">
    <source>
        <dbReference type="ARBA" id="ARBA00023128"/>
    </source>
</evidence>
<accession>A0A165G7X4</accession>
<dbReference type="InterPro" id="IPR036565">
    <property type="entry name" value="Mur-like_cat_sf"/>
</dbReference>
<keyword evidence="7 17" id="KW-0554">One-carbon metabolism</keyword>
<dbReference type="SUPFAM" id="SSF53623">
    <property type="entry name" value="MurD-like peptide ligases, catalytic domain"/>
    <property type="match status" value="1"/>
</dbReference>
<feature type="binding site" evidence="19">
    <location>
        <position position="178"/>
    </location>
    <ligand>
        <name>Mg(2+)</name>
        <dbReference type="ChEBI" id="CHEBI:18420"/>
        <label>1</label>
    </ligand>
</feature>
<feature type="binding site" evidence="18">
    <location>
        <position position="324"/>
    </location>
    <ligand>
        <name>ATP</name>
        <dbReference type="ChEBI" id="CHEBI:30616"/>
    </ligand>
</feature>
<keyword evidence="15" id="KW-0472">Membrane</keyword>
<reference evidence="20 21" key="1">
    <citation type="journal article" date="2016" name="Fungal Biol.">
        <title>The genome of Xylona heveae provides a window into fungal endophytism.</title>
        <authorList>
            <person name="Gazis R."/>
            <person name="Kuo A."/>
            <person name="Riley R."/>
            <person name="LaButti K."/>
            <person name="Lipzen A."/>
            <person name="Lin J."/>
            <person name="Amirebrahimi M."/>
            <person name="Hesse C.N."/>
            <person name="Spatafora J.W."/>
            <person name="Henrissat B."/>
            <person name="Hainaut M."/>
            <person name="Grigoriev I.V."/>
            <person name="Hibbett D.S."/>
        </authorList>
    </citation>
    <scope>NUCLEOTIDE SEQUENCE [LARGE SCALE GENOMIC DNA]</scope>
    <source>
        <strain evidence="20 21">TC161</strain>
    </source>
</reference>
<comment type="similarity">
    <text evidence="5 17">Belongs to the folylpolyglutamate synthase family.</text>
</comment>
<evidence type="ECO:0000256" key="18">
    <source>
        <dbReference type="PIRSR" id="PIRSR038895-1"/>
    </source>
</evidence>
<keyword evidence="14" id="KW-0496">Mitochondrion</keyword>
<dbReference type="NCBIfam" id="TIGR01499">
    <property type="entry name" value="folC"/>
    <property type="match status" value="1"/>
</dbReference>
<evidence type="ECO:0000256" key="4">
    <source>
        <dbReference type="ARBA" id="ARBA00005150"/>
    </source>
</evidence>
<dbReference type="UniPathway" id="UPA00850"/>
<keyword evidence="12 18" id="KW-0067">ATP-binding</keyword>
<proteinExistence type="inferred from homology"/>
<dbReference type="AlphaFoldDB" id="A0A165G7X4"/>
<sequence>MGRDYSDAVAALNTLQSNFAILDAIRKSGQALNLQAIPEMIEWCHKTGYEPAEFDRLNPIHIAGTKGKGSTSAFISSILSQYISRDEQQTGAPKLQKIGLYTSPHLRFVRERIQVNGQPISEEVFAKYFFSTWDRLEAAARAAGLPTDKSAKPIYFRFLTLMALHTYMSEGIDTAVMECGVGGEYDSTNILVKPTVTGISSLGIDHTAVLGETIEEIAWHKAGIMKPGAAAFTVPQPEQALAVIRKRAEEKGVELKVVDRHPEVETMKLGLAADFQKINASLAVAVAAAHLRKLGFTDIPEDIQNSPLPAEFRRGLEQVQWGGRCEIRKEEQISWHLDGGHTLESIDLSGKWFASEIQKSLRGSASSPASSSPSSSSSAPAAASQARTRILLFNQQKRDADALARALHTTLAEALGDERPFTHAVFCSNITFAQGGYKADLVSINTNSSEVTDLTVQNQMAQTWSALDPETNVVVRPTIEEAIAWVREVAAGASKDTAQQEKENQEVMVLVTGSVHLVGGVLEVLETEKEAKQKSDAK</sequence>
<name>A0A165G7X4_XYLHT</name>
<evidence type="ECO:0000256" key="17">
    <source>
        <dbReference type="PIRNR" id="PIRNR038895"/>
    </source>
</evidence>
<feature type="binding site" evidence="19">
    <location>
        <position position="103"/>
    </location>
    <ligand>
        <name>Mg(2+)</name>
        <dbReference type="ChEBI" id="CHEBI:18420"/>
        <label>1</label>
    </ligand>
</feature>
<evidence type="ECO:0000256" key="2">
    <source>
        <dbReference type="ARBA" id="ARBA00004305"/>
    </source>
</evidence>
<dbReference type="GO" id="GO:0046872">
    <property type="term" value="F:metal ion binding"/>
    <property type="evidence" value="ECO:0007669"/>
    <property type="project" value="UniProtKB-KW"/>
</dbReference>
<dbReference type="GO" id="GO:0005759">
    <property type="term" value="C:mitochondrial matrix"/>
    <property type="evidence" value="ECO:0007669"/>
    <property type="project" value="UniProtKB-SubCell"/>
</dbReference>
<evidence type="ECO:0000256" key="6">
    <source>
        <dbReference type="ARBA" id="ARBA00022490"/>
    </source>
</evidence>
<keyword evidence="9 19" id="KW-0479">Metal-binding</keyword>
<evidence type="ECO:0000256" key="19">
    <source>
        <dbReference type="PIRSR" id="PIRSR038895-2"/>
    </source>
</evidence>
<dbReference type="InterPro" id="IPR023600">
    <property type="entry name" value="Folylpolyglutamate_synth_euk"/>
</dbReference>
<dbReference type="GO" id="GO:0006730">
    <property type="term" value="P:one-carbon metabolic process"/>
    <property type="evidence" value="ECO:0007669"/>
    <property type="project" value="UniProtKB-KW"/>
</dbReference>
<keyword evidence="13 19" id="KW-0460">Magnesium</keyword>
<evidence type="ECO:0000256" key="13">
    <source>
        <dbReference type="ARBA" id="ARBA00022842"/>
    </source>
</evidence>
<keyword evidence="10 18" id="KW-0547">Nucleotide-binding</keyword>
<dbReference type="GO" id="GO:0005524">
    <property type="term" value="F:ATP binding"/>
    <property type="evidence" value="ECO:0007669"/>
    <property type="project" value="UniProtKB-KW"/>
</dbReference>
<dbReference type="OrthoDB" id="5212574at2759"/>
<keyword evidence="8 17" id="KW-0436">Ligase</keyword>
<dbReference type="Gene3D" id="3.90.190.20">
    <property type="entry name" value="Mur ligase, C-terminal domain"/>
    <property type="match status" value="1"/>
</dbReference>
<dbReference type="InParanoid" id="A0A165G7X4"/>
<dbReference type="PANTHER" id="PTHR11136:SF5">
    <property type="entry name" value="FOLYLPOLYGLUTAMATE SYNTHASE, MITOCHONDRIAL"/>
    <property type="match status" value="1"/>
</dbReference>
<keyword evidence="21" id="KW-1185">Reference proteome</keyword>
<dbReference type="InterPro" id="IPR001645">
    <property type="entry name" value="Folylpolyglutamate_synth"/>
</dbReference>
<dbReference type="EMBL" id="KV407460">
    <property type="protein sequence ID" value="KZF21844.1"/>
    <property type="molecule type" value="Genomic_DNA"/>
</dbReference>
<dbReference type="PANTHER" id="PTHR11136">
    <property type="entry name" value="FOLYLPOLYGLUTAMATE SYNTHASE-RELATED"/>
    <property type="match status" value="1"/>
</dbReference>
<comment type="function">
    <text evidence="17">Catalyzes conversion of folates to polyglutamate derivatives allowing concentration of folate compounds in the cell and the intracellular retention of these cofactors, which are important substrates for most of the folate-dependent enzymes that are involved in one-carbon transfer reactions involved in purine, pyrimidine and amino acid synthesis.</text>
</comment>
<evidence type="ECO:0000256" key="3">
    <source>
        <dbReference type="ARBA" id="ARBA00004496"/>
    </source>
</evidence>
<dbReference type="GeneID" id="28901305"/>
<dbReference type="STRING" id="1328760.A0A165G7X4"/>
<evidence type="ECO:0000313" key="21">
    <source>
        <dbReference type="Proteomes" id="UP000076632"/>
    </source>
</evidence>